<gene>
    <name evidence="2" type="ORF">EVAR_43794_1</name>
</gene>
<dbReference type="AlphaFoldDB" id="A0A4C1XW12"/>
<evidence type="ECO:0000313" key="2">
    <source>
        <dbReference type="EMBL" id="GBP67283.1"/>
    </source>
</evidence>
<feature type="compositionally biased region" description="Basic and acidic residues" evidence="1">
    <location>
        <begin position="98"/>
        <end position="109"/>
    </location>
</feature>
<evidence type="ECO:0000313" key="3">
    <source>
        <dbReference type="Proteomes" id="UP000299102"/>
    </source>
</evidence>
<feature type="region of interest" description="Disordered" evidence="1">
    <location>
        <begin position="36"/>
        <end position="59"/>
    </location>
</feature>
<dbReference type="Proteomes" id="UP000299102">
    <property type="component" value="Unassembled WGS sequence"/>
</dbReference>
<name>A0A4C1XW12_EUMVA</name>
<accession>A0A4C1XW12</accession>
<protein>
    <submittedName>
        <fullName evidence="2">Uncharacterized protein</fullName>
    </submittedName>
</protein>
<proteinExistence type="predicted"/>
<organism evidence="2 3">
    <name type="scientific">Eumeta variegata</name>
    <name type="common">Bagworm moth</name>
    <name type="synonym">Eumeta japonica</name>
    <dbReference type="NCBI Taxonomy" id="151549"/>
    <lineage>
        <taxon>Eukaryota</taxon>
        <taxon>Metazoa</taxon>
        <taxon>Ecdysozoa</taxon>
        <taxon>Arthropoda</taxon>
        <taxon>Hexapoda</taxon>
        <taxon>Insecta</taxon>
        <taxon>Pterygota</taxon>
        <taxon>Neoptera</taxon>
        <taxon>Endopterygota</taxon>
        <taxon>Lepidoptera</taxon>
        <taxon>Glossata</taxon>
        <taxon>Ditrysia</taxon>
        <taxon>Tineoidea</taxon>
        <taxon>Psychidae</taxon>
        <taxon>Oiketicinae</taxon>
        <taxon>Eumeta</taxon>
    </lineage>
</organism>
<sequence>MKLYDMEAENVSAAGIYTTRPTTENILNNEGEINKHRGRRSAGLRHAAASRDRPNTCTAPVVPADRALFKAARERTRQGGTRGRRSGRTATAANRQEVQTRPRVDTETRYSRARLTRAEPLAQFDTLPETNEKTLLRQLPFRITITPPVGRRQSRPDLWTVPERRRLSCPAFCSCCAGDALPAQTTHSRPDARSMPAPMQT</sequence>
<evidence type="ECO:0000256" key="1">
    <source>
        <dbReference type="SAM" id="MobiDB-lite"/>
    </source>
</evidence>
<reference evidence="2 3" key="1">
    <citation type="journal article" date="2019" name="Commun. Biol.">
        <title>The bagworm genome reveals a unique fibroin gene that provides high tensile strength.</title>
        <authorList>
            <person name="Kono N."/>
            <person name="Nakamura H."/>
            <person name="Ohtoshi R."/>
            <person name="Tomita M."/>
            <person name="Numata K."/>
            <person name="Arakawa K."/>
        </authorList>
    </citation>
    <scope>NUCLEOTIDE SEQUENCE [LARGE SCALE GENOMIC DNA]</scope>
</reference>
<comment type="caution">
    <text evidence="2">The sequence shown here is derived from an EMBL/GenBank/DDBJ whole genome shotgun (WGS) entry which is preliminary data.</text>
</comment>
<keyword evidence="3" id="KW-1185">Reference proteome</keyword>
<dbReference type="EMBL" id="BGZK01000979">
    <property type="protein sequence ID" value="GBP67283.1"/>
    <property type="molecule type" value="Genomic_DNA"/>
</dbReference>
<feature type="region of interest" description="Disordered" evidence="1">
    <location>
        <begin position="74"/>
        <end position="109"/>
    </location>
</feature>